<dbReference type="Proteomes" id="UP001358417">
    <property type="component" value="Unassembled WGS sequence"/>
</dbReference>
<evidence type="ECO:0000313" key="3">
    <source>
        <dbReference type="EMBL" id="KAK5057578.1"/>
    </source>
</evidence>
<sequence length="1434" mass="156828">MATVQSMPATIPHPHSPRSPTYKPVKPRDDPSSASASVPSSPSQKPHTAPPAYGAQARRNMAESGTFFTDSPSIDNTPEADDVEDPHDLSFSSNHVLRASMVDNLVMSLDQFSGPFDESPYVPRSNSYDTGTKELRKRGHTFSSSVSSEGDVHDLRSMPKAPETVPRIPVRNSVRYPKNVQRLPSIFGEDEDSVRSKVYDAQRAAQPGHPRRKKNHSAGAKSNGSSNSSSIDLGHLASLQGRLGGPGNRRSRSFDFGTRQRVSRASKASVDADGAPMPVIFAGPEAREAPGGITALPIIRKNSTKSSKSAYTKKARSGALGTATLRNDAVPQLPSMKSVPGLSTASHEYKYGSSPHESAPVSRPGFFRRVFGSSRNTISQPDSSLHSHLSLHRSHGRSTPVQDDVPAPGTPPARGQRTVRRTSTDASANKENQPVITKKPSAFFRRRKKSVSNVVPPPLPLTLNNELKSDAEPASGTSPVSSLRAFMDPYLGEELPPVAGGAHVHGRTNSLQGFYTKPAPPPVFTLPKDTGKRPKGHARTESHSSNKTLKSNQKPTATLRIPHQDSFLADSSSTGSTEDSSRISPFDGALSSDSDRPAVRARHSVNDLRLEPSGSYSSLPGPSTDPRKSTLRQSSWKSDKTSLSATAKAQPQTQYRESGETLGSKSSLNVKPAVLIPPRQGSKHSTMDSASDLSEYKSAPSTPLIIETPDNGILYAPSHTLRPSLSGVQVSDHKAKAQQIFDNTDEEVDSSNAGPWLGEAGPDREHVRKAYMELFDWVNQDILESLRGLCDRVALKGETQQMDRVLDSFARRWCECNPAHAFRSSDVVHTICYSILLLNTDLHLADIGQKMTKAQFVRNALPTVKQVAQVKNVDDIARGLSVDSRTNASNHEESSGTRTPKRSMEPSSQAQQQASESRVDTGTGRAWEAQMESVLRAFYNSISQEPLPLFGSPIDPNVHLNAPNNFLTIGTNMLRRTPSVLSKAHSETHRGRVGGESKSLGGRWMTKTRSRPRLPSAPGFGSSRTSVDEQSSTWSPSMSSTWSKVSLGKTLTSMSVDSLGTEATHNDYQSSIGFANALSQAIIRDDQMDFPVDENIKAGALLEDESLELSGAPWAKEGIVKHKCHLEGVDKRSKDRNWNDCFAVIEKGWMRLFSFSMTAKSLRNKARTPRAGAVVGGGNWQDNAEEVWKFMLRHTIASSLPPPGYSKARPYVWALSLPTGAVHLFSVGTPDIVKEFVHTANFWSARLSKEPMMGGISNMEYGWSDEVVNRVLAASESHPALNNVGLNPRPSTQMSMRSSMDHAGGVRPKLPGDKAHIKEWNPPQQSMFASQLLEVDQLRALQTYVSNVEEELQKHNELRGLMLLAFTTKHPNSNKAMNNWEKKSSYLLREIVKFRTYIDTLQNAEATKQRIYALRKQEDEAQRAELDERNSVNA</sequence>
<feature type="region of interest" description="Disordered" evidence="1">
    <location>
        <begin position="509"/>
        <end position="688"/>
    </location>
</feature>
<accession>A0AAV9NK14</accession>
<feature type="compositionally biased region" description="Low complexity" evidence="1">
    <location>
        <begin position="217"/>
        <end position="230"/>
    </location>
</feature>
<evidence type="ECO:0000259" key="2">
    <source>
        <dbReference type="PROSITE" id="PS50190"/>
    </source>
</evidence>
<feature type="compositionally biased region" description="Polar residues" evidence="1">
    <location>
        <begin position="631"/>
        <end position="669"/>
    </location>
</feature>
<feature type="compositionally biased region" description="Low complexity" evidence="1">
    <location>
        <begin position="32"/>
        <end position="43"/>
    </location>
</feature>
<dbReference type="SMART" id="SM00222">
    <property type="entry name" value="Sec7"/>
    <property type="match status" value="1"/>
</dbReference>
<protein>
    <recommendedName>
        <fullName evidence="2">SEC7 domain-containing protein</fullName>
    </recommendedName>
</protein>
<dbReference type="SUPFAM" id="SSF50729">
    <property type="entry name" value="PH domain-like"/>
    <property type="match status" value="1"/>
</dbReference>
<feature type="region of interest" description="Disordered" evidence="1">
    <location>
        <begin position="374"/>
        <end position="480"/>
    </location>
</feature>
<dbReference type="Gene3D" id="2.30.29.30">
    <property type="entry name" value="Pleckstrin-homology domain (PH domain)/Phosphotyrosine-binding domain (PTB)"/>
    <property type="match status" value="1"/>
</dbReference>
<feature type="compositionally biased region" description="Low complexity" evidence="1">
    <location>
        <begin position="1031"/>
        <end position="1041"/>
    </location>
</feature>
<feature type="compositionally biased region" description="Polar residues" evidence="1">
    <location>
        <begin position="1289"/>
        <end position="1298"/>
    </location>
</feature>
<feature type="compositionally biased region" description="Basic and acidic residues" evidence="1">
    <location>
        <begin position="593"/>
        <end position="610"/>
    </location>
</feature>
<dbReference type="RefSeq" id="XP_064708696.1">
    <property type="nucleotide sequence ID" value="XM_064855107.1"/>
</dbReference>
<feature type="region of interest" description="Disordered" evidence="1">
    <location>
        <begin position="982"/>
        <end position="1041"/>
    </location>
</feature>
<keyword evidence="4" id="KW-1185">Reference proteome</keyword>
<dbReference type="Pfam" id="PF15410">
    <property type="entry name" value="PH_9"/>
    <property type="match status" value="1"/>
</dbReference>
<feature type="region of interest" description="Disordered" evidence="1">
    <location>
        <begin position="200"/>
        <end position="275"/>
    </location>
</feature>
<dbReference type="InterPro" id="IPR023394">
    <property type="entry name" value="Sec7_C_sf"/>
</dbReference>
<feature type="compositionally biased region" description="Polar residues" evidence="1">
    <location>
        <begin position="545"/>
        <end position="556"/>
    </location>
</feature>
<feature type="compositionally biased region" description="Low complexity" evidence="1">
    <location>
        <begin position="612"/>
        <end position="622"/>
    </location>
</feature>
<gene>
    <name evidence="3" type="ORF">LTR84_011578</name>
</gene>
<feature type="compositionally biased region" description="Low complexity" evidence="1">
    <location>
        <begin position="570"/>
        <end position="584"/>
    </location>
</feature>
<dbReference type="GeneID" id="89979728"/>
<evidence type="ECO:0000313" key="4">
    <source>
        <dbReference type="Proteomes" id="UP001358417"/>
    </source>
</evidence>
<comment type="caution">
    <text evidence="3">The sequence shown here is derived from an EMBL/GenBank/DDBJ whole genome shotgun (WGS) entry which is preliminary data.</text>
</comment>
<feature type="region of interest" description="Disordered" evidence="1">
    <location>
        <begin position="1282"/>
        <end position="1305"/>
    </location>
</feature>
<dbReference type="PROSITE" id="PS50190">
    <property type="entry name" value="SEC7"/>
    <property type="match status" value="1"/>
</dbReference>
<reference evidence="3 4" key="1">
    <citation type="submission" date="2023-08" db="EMBL/GenBank/DDBJ databases">
        <title>Black Yeasts Isolated from many extreme environments.</title>
        <authorList>
            <person name="Coleine C."/>
            <person name="Stajich J.E."/>
            <person name="Selbmann L."/>
        </authorList>
    </citation>
    <scope>NUCLEOTIDE SEQUENCE [LARGE SCALE GENOMIC DNA]</scope>
    <source>
        <strain evidence="3 4">CCFEE 5792</strain>
    </source>
</reference>
<organism evidence="3 4">
    <name type="scientific">Exophiala bonariae</name>
    <dbReference type="NCBI Taxonomy" id="1690606"/>
    <lineage>
        <taxon>Eukaryota</taxon>
        <taxon>Fungi</taxon>
        <taxon>Dikarya</taxon>
        <taxon>Ascomycota</taxon>
        <taxon>Pezizomycotina</taxon>
        <taxon>Eurotiomycetes</taxon>
        <taxon>Chaetothyriomycetidae</taxon>
        <taxon>Chaetothyriales</taxon>
        <taxon>Herpotrichiellaceae</taxon>
        <taxon>Exophiala</taxon>
    </lineage>
</organism>
<name>A0AAV9NK14_9EURO</name>
<feature type="domain" description="SEC7" evidence="2">
    <location>
        <begin position="707"/>
        <end position="897"/>
    </location>
</feature>
<dbReference type="InterPro" id="IPR035999">
    <property type="entry name" value="Sec7_dom_sf"/>
</dbReference>
<feature type="region of interest" description="Disordered" evidence="1">
    <location>
        <begin position="1"/>
        <end position="90"/>
    </location>
</feature>
<dbReference type="Gene3D" id="1.10.1000.11">
    <property type="entry name" value="Arf Nucleotide-binding Site Opener,domain 2"/>
    <property type="match status" value="1"/>
</dbReference>
<feature type="compositionally biased region" description="Polar residues" evidence="1">
    <location>
        <begin position="66"/>
        <end position="76"/>
    </location>
</feature>
<dbReference type="InterPro" id="IPR000904">
    <property type="entry name" value="Sec7_dom"/>
</dbReference>
<feature type="compositionally biased region" description="Polar residues" evidence="1">
    <location>
        <begin position="424"/>
        <end position="435"/>
    </location>
</feature>
<proteinExistence type="predicted"/>
<dbReference type="PANTHER" id="PTHR10663">
    <property type="entry name" value="GUANYL-NUCLEOTIDE EXCHANGE FACTOR"/>
    <property type="match status" value="1"/>
</dbReference>
<feature type="compositionally biased region" description="Basic and acidic residues" evidence="1">
    <location>
        <begin position="984"/>
        <end position="995"/>
    </location>
</feature>
<dbReference type="InterPro" id="IPR041681">
    <property type="entry name" value="PH_9"/>
</dbReference>
<dbReference type="InterPro" id="IPR011993">
    <property type="entry name" value="PH-like_dom_sf"/>
</dbReference>
<dbReference type="SUPFAM" id="SSF48425">
    <property type="entry name" value="Sec7 domain"/>
    <property type="match status" value="1"/>
</dbReference>
<feature type="compositionally biased region" description="Low complexity" evidence="1">
    <location>
        <begin position="907"/>
        <end position="916"/>
    </location>
</feature>
<evidence type="ECO:0000256" key="1">
    <source>
        <dbReference type="SAM" id="MobiDB-lite"/>
    </source>
</evidence>
<dbReference type="GO" id="GO:0032012">
    <property type="term" value="P:regulation of ARF protein signal transduction"/>
    <property type="evidence" value="ECO:0007669"/>
    <property type="project" value="InterPro"/>
</dbReference>
<dbReference type="Pfam" id="PF01369">
    <property type="entry name" value="Sec7"/>
    <property type="match status" value="1"/>
</dbReference>
<feature type="region of interest" description="Disordered" evidence="1">
    <location>
        <begin position="113"/>
        <end position="172"/>
    </location>
</feature>
<dbReference type="EMBL" id="JAVRRD010000006">
    <property type="protein sequence ID" value="KAK5057578.1"/>
    <property type="molecule type" value="Genomic_DNA"/>
</dbReference>
<feature type="region of interest" description="Disordered" evidence="1">
    <location>
        <begin position="881"/>
        <end position="924"/>
    </location>
</feature>
<dbReference type="GO" id="GO:0005085">
    <property type="term" value="F:guanyl-nucleotide exchange factor activity"/>
    <property type="evidence" value="ECO:0007669"/>
    <property type="project" value="InterPro"/>
</dbReference>
<dbReference type="PANTHER" id="PTHR10663:SF373">
    <property type="entry name" value="PH AND SEC7 DOMAIN-CONTAINING PROTEIN C11E3.11C"/>
    <property type="match status" value="1"/>
</dbReference>